<dbReference type="Gene3D" id="3.40.190.10">
    <property type="entry name" value="Periplasmic binding protein-like II"/>
    <property type="match status" value="3"/>
</dbReference>
<dbReference type="CDD" id="cd05466">
    <property type="entry name" value="PBP2_LTTR_substrate"/>
    <property type="match status" value="1"/>
</dbReference>
<comment type="similarity">
    <text evidence="1">Belongs to the LysR transcriptional regulatory family.</text>
</comment>
<feature type="compositionally biased region" description="Polar residues" evidence="5">
    <location>
        <begin position="209"/>
        <end position="219"/>
    </location>
</feature>
<dbReference type="FunFam" id="1.10.10.10:FF:000001">
    <property type="entry name" value="LysR family transcriptional regulator"/>
    <property type="match status" value="1"/>
</dbReference>
<name>A0A2T3FKX1_9CLOT</name>
<proteinExistence type="inferred from homology"/>
<dbReference type="Pfam" id="PF00126">
    <property type="entry name" value="HTH_1"/>
    <property type="match status" value="1"/>
</dbReference>
<evidence type="ECO:0000259" key="6">
    <source>
        <dbReference type="PROSITE" id="PS50931"/>
    </source>
</evidence>
<reference evidence="7 8" key="1">
    <citation type="submission" date="2018-03" db="EMBL/GenBank/DDBJ databases">
        <title>Lachnoclostridium SNUG30386 gen.nov., sp.nov., isolated from human faeces.</title>
        <authorList>
            <person name="Seo B."/>
            <person name="Jeon K."/>
            <person name="Ko G."/>
        </authorList>
    </citation>
    <scope>NUCLEOTIDE SEQUENCE [LARGE SCALE GENOMIC DNA]</scope>
    <source>
        <strain evidence="7 8">SNUG30386</strain>
    </source>
</reference>
<dbReference type="Proteomes" id="UP000241048">
    <property type="component" value="Unassembled WGS sequence"/>
</dbReference>
<dbReference type="PANTHER" id="PTHR30346:SF28">
    <property type="entry name" value="HTH-TYPE TRANSCRIPTIONAL REGULATOR CYNR"/>
    <property type="match status" value="1"/>
</dbReference>
<dbReference type="PRINTS" id="PR00039">
    <property type="entry name" value="HTHLYSR"/>
</dbReference>
<keyword evidence="2" id="KW-0805">Transcription regulation</keyword>
<comment type="caution">
    <text evidence="7">The sequence shown here is derived from an EMBL/GenBank/DDBJ whole genome shotgun (WGS) entry which is preliminary data.</text>
</comment>
<dbReference type="GO" id="GO:0032993">
    <property type="term" value="C:protein-DNA complex"/>
    <property type="evidence" value="ECO:0007669"/>
    <property type="project" value="TreeGrafter"/>
</dbReference>
<dbReference type="InterPro" id="IPR036388">
    <property type="entry name" value="WH-like_DNA-bd_sf"/>
</dbReference>
<dbReference type="InterPro" id="IPR000847">
    <property type="entry name" value="LysR_HTH_N"/>
</dbReference>
<evidence type="ECO:0000313" key="8">
    <source>
        <dbReference type="Proteomes" id="UP000241048"/>
    </source>
</evidence>
<accession>A0A2T3FKX1</accession>
<dbReference type="RefSeq" id="WP_107001698.1">
    <property type="nucleotide sequence ID" value="NZ_DBFCCR010000027.1"/>
</dbReference>
<dbReference type="SUPFAM" id="SSF46785">
    <property type="entry name" value="Winged helix' DNA-binding domain"/>
    <property type="match status" value="1"/>
</dbReference>
<organism evidence="7 8">
    <name type="scientific">Clostridium fessum</name>
    <dbReference type="NCBI Taxonomy" id="2126740"/>
    <lineage>
        <taxon>Bacteria</taxon>
        <taxon>Bacillati</taxon>
        <taxon>Bacillota</taxon>
        <taxon>Clostridia</taxon>
        <taxon>Eubacteriales</taxon>
        <taxon>Clostridiaceae</taxon>
        <taxon>Clostridium</taxon>
    </lineage>
</organism>
<dbReference type="Gene3D" id="1.10.10.10">
    <property type="entry name" value="Winged helix-like DNA-binding domain superfamily/Winged helix DNA-binding domain"/>
    <property type="match status" value="1"/>
</dbReference>
<sequence length="330" mass="36671">MELRQLSYFTTIVNEGNISQAAKKLNISQPPLSHQMKLLEAELGVTLFERGSRRIRLTPAGKTFYDRALAILDLSQAARTELTAQKQEIQGVVRLGIISSAVEFVTRHYLAPFRRSYPKALFELHESNSYHLLDLLHSNQIDLAVIRTPFAKAGLEMQTLPPEAFLAIGREMIWSHYQECPNALLTDIPPSDTGSVIQSSHPMPASDASEPQKSHTPTSLPLSALTRAPLILYRRWQPLILGYFEEQALEPNIVCIADDARTALLWASEGLGIALAPESALCLNSDPALIRRIITQPQIHSSICLVKRKERSLSLVGNAFFQSFHATAIS</sequence>
<dbReference type="SUPFAM" id="SSF53850">
    <property type="entry name" value="Periplasmic binding protein-like II"/>
    <property type="match status" value="1"/>
</dbReference>
<evidence type="ECO:0000313" key="7">
    <source>
        <dbReference type="EMBL" id="PST35925.1"/>
    </source>
</evidence>
<dbReference type="InterPro" id="IPR036390">
    <property type="entry name" value="WH_DNA-bd_sf"/>
</dbReference>
<protein>
    <submittedName>
        <fullName evidence="7">LysR family transcriptional regulator</fullName>
    </submittedName>
</protein>
<keyword evidence="8" id="KW-1185">Reference proteome</keyword>
<dbReference type="InterPro" id="IPR005119">
    <property type="entry name" value="LysR_subst-bd"/>
</dbReference>
<keyword evidence="4" id="KW-0804">Transcription</keyword>
<evidence type="ECO:0000256" key="3">
    <source>
        <dbReference type="ARBA" id="ARBA00023125"/>
    </source>
</evidence>
<dbReference type="Pfam" id="PF03466">
    <property type="entry name" value="LysR_substrate"/>
    <property type="match status" value="2"/>
</dbReference>
<dbReference type="GO" id="GO:0003677">
    <property type="term" value="F:DNA binding"/>
    <property type="evidence" value="ECO:0007669"/>
    <property type="project" value="UniProtKB-KW"/>
</dbReference>
<feature type="region of interest" description="Disordered" evidence="5">
    <location>
        <begin position="193"/>
        <end position="219"/>
    </location>
</feature>
<evidence type="ECO:0000256" key="4">
    <source>
        <dbReference type="ARBA" id="ARBA00023163"/>
    </source>
</evidence>
<evidence type="ECO:0000256" key="1">
    <source>
        <dbReference type="ARBA" id="ARBA00009437"/>
    </source>
</evidence>
<dbReference type="EMBL" id="PYLO01000006">
    <property type="protein sequence ID" value="PST35925.1"/>
    <property type="molecule type" value="Genomic_DNA"/>
</dbReference>
<dbReference type="PANTHER" id="PTHR30346">
    <property type="entry name" value="TRANSCRIPTIONAL DUAL REGULATOR HCAR-RELATED"/>
    <property type="match status" value="1"/>
</dbReference>
<keyword evidence="3" id="KW-0238">DNA-binding</keyword>
<gene>
    <name evidence="7" type="ORF">C7U56_13765</name>
</gene>
<evidence type="ECO:0000256" key="2">
    <source>
        <dbReference type="ARBA" id="ARBA00023015"/>
    </source>
</evidence>
<evidence type="ECO:0000256" key="5">
    <source>
        <dbReference type="SAM" id="MobiDB-lite"/>
    </source>
</evidence>
<feature type="domain" description="HTH lysR-type" evidence="6">
    <location>
        <begin position="1"/>
        <end position="58"/>
    </location>
</feature>
<dbReference type="PROSITE" id="PS50931">
    <property type="entry name" value="HTH_LYSR"/>
    <property type="match status" value="1"/>
</dbReference>
<dbReference type="GO" id="GO:0003700">
    <property type="term" value="F:DNA-binding transcription factor activity"/>
    <property type="evidence" value="ECO:0007669"/>
    <property type="project" value="InterPro"/>
</dbReference>
<dbReference type="AlphaFoldDB" id="A0A2T3FKX1"/>